<sequence length="172" mass="18419">MRFLLFLLLAICGPAPAAPDGGCEPDAQAGAAALNALRAQARECGGHLWPAAPALHWQAVLGDSARRHAQELARRDHVEHVGEAGQSLRARLHEAGYVLRAAGENLAGGPQTLDEALAHWLASTSHCENLMTAEFQDFGLACVTGPGRWQRYWVLQMAAPAGRPEFRSSPGR</sequence>
<name>A0A4R3VJK6_ROSSA</name>
<feature type="signal peptide" evidence="1">
    <location>
        <begin position="1"/>
        <end position="17"/>
    </location>
</feature>
<dbReference type="SUPFAM" id="SSF55797">
    <property type="entry name" value="PR-1-like"/>
    <property type="match status" value="1"/>
</dbReference>
<dbReference type="PANTHER" id="PTHR31157">
    <property type="entry name" value="SCP DOMAIN-CONTAINING PROTEIN"/>
    <property type="match status" value="1"/>
</dbReference>
<evidence type="ECO:0000259" key="2">
    <source>
        <dbReference type="Pfam" id="PF00188"/>
    </source>
</evidence>
<evidence type="ECO:0000256" key="1">
    <source>
        <dbReference type="SAM" id="SignalP"/>
    </source>
</evidence>
<dbReference type="Gene3D" id="3.40.33.10">
    <property type="entry name" value="CAP"/>
    <property type="match status" value="1"/>
</dbReference>
<dbReference type="PANTHER" id="PTHR31157:SF1">
    <property type="entry name" value="SCP DOMAIN-CONTAINING PROTEIN"/>
    <property type="match status" value="1"/>
</dbReference>
<dbReference type="EMBL" id="SMBU01000001">
    <property type="protein sequence ID" value="TCV04333.1"/>
    <property type="molecule type" value="Genomic_DNA"/>
</dbReference>
<dbReference type="InterPro" id="IPR014044">
    <property type="entry name" value="CAP_dom"/>
</dbReference>
<protein>
    <submittedName>
        <fullName evidence="3">Cysteine-rich secretory family protein</fullName>
    </submittedName>
</protein>
<dbReference type="CDD" id="cd05379">
    <property type="entry name" value="CAP_bacterial"/>
    <property type="match status" value="1"/>
</dbReference>
<dbReference type="Proteomes" id="UP000295110">
    <property type="component" value="Unassembled WGS sequence"/>
</dbReference>
<dbReference type="AlphaFoldDB" id="A0A4R3VJK6"/>
<evidence type="ECO:0000313" key="3">
    <source>
        <dbReference type="EMBL" id="TCV04333.1"/>
    </source>
</evidence>
<comment type="caution">
    <text evidence="3">The sequence shown here is derived from an EMBL/GenBank/DDBJ whole genome shotgun (WGS) entry which is preliminary data.</text>
</comment>
<dbReference type="InterPro" id="IPR035940">
    <property type="entry name" value="CAP_sf"/>
</dbReference>
<feature type="domain" description="SCP" evidence="2">
    <location>
        <begin position="52"/>
        <end position="156"/>
    </location>
</feature>
<dbReference type="Pfam" id="PF00188">
    <property type="entry name" value="CAP"/>
    <property type="match status" value="1"/>
</dbReference>
<proteinExistence type="predicted"/>
<gene>
    <name evidence="3" type="ORF">EV671_100188</name>
</gene>
<dbReference type="RefSeq" id="WP_132569055.1">
    <property type="nucleotide sequence ID" value="NZ_CBCSGL010000007.1"/>
</dbReference>
<evidence type="ECO:0000313" key="4">
    <source>
        <dbReference type="Proteomes" id="UP000295110"/>
    </source>
</evidence>
<organism evidence="3 4">
    <name type="scientific">Roseateles saccharophilus</name>
    <name type="common">Pseudomonas saccharophila</name>
    <dbReference type="NCBI Taxonomy" id="304"/>
    <lineage>
        <taxon>Bacteria</taxon>
        <taxon>Pseudomonadati</taxon>
        <taxon>Pseudomonadota</taxon>
        <taxon>Betaproteobacteria</taxon>
        <taxon>Burkholderiales</taxon>
        <taxon>Sphaerotilaceae</taxon>
        <taxon>Roseateles</taxon>
    </lineage>
</organism>
<dbReference type="OrthoDB" id="68195at2"/>
<feature type="chain" id="PRO_5020391044" evidence="1">
    <location>
        <begin position="18"/>
        <end position="172"/>
    </location>
</feature>
<accession>A0A4R3VJK6</accession>
<keyword evidence="1" id="KW-0732">Signal</keyword>
<reference evidence="3 4" key="1">
    <citation type="submission" date="2019-03" db="EMBL/GenBank/DDBJ databases">
        <title>Genomic Encyclopedia of Type Strains, Phase IV (KMG-IV): sequencing the most valuable type-strain genomes for metagenomic binning, comparative biology and taxonomic classification.</title>
        <authorList>
            <person name="Goeker M."/>
        </authorList>
    </citation>
    <scope>NUCLEOTIDE SEQUENCE [LARGE SCALE GENOMIC DNA]</scope>
    <source>
        <strain evidence="3 4">DSM 654</strain>
    </source>
</reference>
<keyword evidence="4" id="KW-1185">Reference proteome</keyword>